<organism evidence="11 12">
    <name type="scientific">Polluticaenibacter yanchengensis</name>
    <dbReference type="NCBI Taxonomy" id="3014562"/>
    <lineage>
        <taxon>Bacteria</taxon>
        <taxon>Pseudomonadati</taxon>
        <taxon>Bacteroidota</taxon>
        <taxon>Chitinophagia</taxon>
        <taxon>Chitinophagales</taxon>
        <taxon>Chitinophagaceae</taxon>
        <taxon>Polluticaenibacter</taxon>
    </lineage>
</organism>
<keyword evidence="7 9" id="KW-1133">Transmembrane helix</keyword>
<keyword evidence="4 9" id="KW-1003">Cell membrane</keyword>
<dbReference type="InterPro" id="IPR047817">
    <property type="entry name" value="ABC2_TM_bact-type"/>
</dbReference>
<evidence type="ECO:0000256" key="7">
    <source>
        <dbReference type="ARBA" id="ARBA00022989"/>
    </source>
</evidence>
<dbReference type="InterPro" id="IPR013525">
    <property type="entry name" value="ABC2_TM"/>
</dbReference>
<feature type="transmembrane region" description="Helical" evidence="9">
    <location>
        <begin position="256"/>
        <end position="275"/>
    </location>
</feature>
<comment type="similarity">
    <text evidence="2 9">Belongs to the ABC-2 integral membrane protein family.</text>
</comment>
<feature type="transmembrane region" description="Helical" evidence="9">
    <location>
        <begin position="125"/>
        <end position="152"/>
    </location>
</feature>
<dbReference type="Proteomes" id="UP001210231">
    <property type="component" value="Unassembled WGS sequence"/>
</dbReference>
<keyword evidence="6 9" id="KW-0812">Transmembrane</keyword>
<feature type="transmembrane region" description="Helical" evidence="9">
    <location>
        <begin position="193"/>
        <end position="214"/>
    </location>
</feature>
<evidence type="ECO:0000256" key="4">
    <source>
        <dbReference type="ARBA" id="ARBA00022475"/>
    </source>
</evidence>
<evidence type="ECO:0000256" key="8">
    <source>
        <dbReference type="ARBA" id="ARBA00023136"/>
    </source>
</evidence>
<accession>A0ABT4UIL1</accession>
<name>A0ABT4UIL1_9BACT</name>
<sequence>MKKTEWDIEIASETSWFSFKLNEIWRYRDLVALLVKRDYIAKYKQTILGPLWHIIQPLLTTAMSFLLFNVVANIDTEGKNAILFQLAGITIWSYFATCLTSTANTFIANAGIFGKVYFPRMVMPVSVVISSFLQMAIQFVVLIAAIIVNIFINTEYHLSWNILLLPIVVTIMALLALGLGIIVSSLTTKYRDLAVLVTFGVQLLMFASAVNYPISTIANRLGTDSMIYKLVAYNPLSILVDTFRNIMLGGPIQYGMLAYTAGITVVVLMFGIMLFNKVEKSFMDTV</sequence>
<feature type="transmembrane region" description="Helical" evidence="9">
    <location>
        <begin position="158"/>
        <end position="181"/>
    </location>
</feature>
<dbReference type="PANTHER" id="PTHR30413:SF8">
    <property type="entry name" value="TRANSPORT PERMEASE PROTEIN"/>
    <property type="match status" value="1"/>
</dbReference>
<dbReference type="PRINTS" id="PR00164">
    <property type="entry name" value="ABC2TRNSPORT"/>
</dbReference>
<proteinExistence type="inferred from homology"/>
<evidence type="ECO:0000313" key="11">
    <source>
        <dbReference type="EMBL" id="MDA3614187.1"/>
    </source>
</evidence>
<dbReference type="InterPro" id="IPR000412">
    <property type="entry name" value="ABC_2_transport"/>
</dbReference>
<evidence type="ECO:0000256" key="1">
    <source>
        <dbReference type="ARBA" id="ARBA00004429"/>
    </source>
</evidence>
<dbReference type="PANTHER" id="PTHR30413">
    <property type="entry name" value="INNER MEMBRANE TRANSPORT PERMEASE"/>
    <property type="match status" value="1"/>
</dbReference>
<comment type="subcellular location">
    <subcellularLocation>
        <location evidence="1">Cell inner membrane</location>
        <topology evidence="1">Multi-pass membrane protein</topology>
    </subcellularLocation>
    <subcellularLocation>
        <location evidence="9">Cell membrane</location>
        <topology evidence="9">Multi-pass membrane protein</topology>
    </subcellularLocation>
</comment>
<evidence type="ECO:0000256" key="3">
    <source>
        <dbReference type="ARBA" id="ARBA00022448"/>
    </source>
</evidence>
<feature type="domain" description="ABC transmembrane type-2" evidence="10">
    <location>
        <begin position="48"/>
        <end position="278"/>
    </location>
</feature>
<evidence type="ECO:0000259" key="10">
    <source>
        <dbReference type="PROSITE" id="PS51012"/>
    </source>
</evidence>
<reference evidence="11 12" key="1">
    <citation type="submission" date="2022-12" db="EMBL/GenBank/DDBJ databases">
        <title>Chitinophagaceae gen. sp. nov., a new member of the family Chitinophagaceae, isolated from soil in a chemical factory.</title>
        <authorList>
            <person name="Ke Z."/>
        </authorList>
    </citation>
    <scope>NUCLEOTIDE SEQUENCE [LARGE SCALE GENOMIC DNA]</scope>
    <source>
        <strain evidence="11 12">LY-5</strain>
    </source>
</reference>
<keyword evidence="12" id="KW-1185">Reference proteome</keyword>
<keyword evidence="8 9" id="KW-0472">Membrane</keyword>
<protein>
    <recommendedName>
        <fullName evidence="9">Transport permease protein</fullName>
    </recommendedName>
</protein>
<comment type="caution">
    <text evidence="11">The sequence shown here is derived from an EMBL/GenBank/DDBJ whole genome shotgun (WGS) entry which is preliminary data.</text>
</comment>
<dbReference type="PROSITE" id="PS51012">
    <property type="entry name" value="ABC_TM2"/>
    <property type="match status" value="1"/>
</dbReference>
<feature type="transmembrane region" description="Helical" evidence="9">
    <location>
        <begin position="51"/>
        <end position="71"/>
    </location>
</feature>
<evidence type="ECO:0000256" key="6">
    <source>
        <dbReference type="ARBA" id="ARBA00022692"/>
    </source>
</evidence>
<gene>
    <name evidence="11" type="ORF">O3P16_05170</name>
</gene>
<evidence type="ECO:0000313" key="12">
    <source>
        <dbReference type="Proteomes" id="UP001210231"/>
    </source>
</evidence>
<feature type="transmembrane region" description="Helical" evidence="9">
    <location>
        <begin position="91"/>
        <end position="113"/>
    </location>
</feature>
<evidence type="ECO:0000256" key="5">
    <source>
        <dbReference type="ARBA" id="ARBA00022519"/>
    </source>
</evidence>
<keyword evidence="5" id="KW-0997">Cell inner membrane</keyword>
<evidence type="ECO:0000256" key="2">
    <source>
        <dbReference type="ARBA" id="ARBA00007783"/>
    </source>
</evidence>
<dbReference type="RefSeq" id="WP_407030510.1">
    <property type="nucleotide sequence ID" value="NZ_JAQGEF010000004.1"/>
</dbReference>
<dbReference type="Pfam" id="PF01061">
    <property type="entry name" value="ABC2_membrane"/>
    <property type="match status" value="1"/>
</dbReference>
<evidence type="ECO:0000256" key="9">
    <source>
        <dbReference type="RuleBase" id="RU361157"/>
    </source>
</evidence>
<keyword evidence="3 9" id="KW-0813">Transport</keyword>
<dbReference type="EMBL" id="JAQGEF010000004">
    <property type="protein sequence ID" value="MDA3614187.1"/>
    <property type="molecule type" value="Genomic_DNA"/>
</dbReference>